<dbReference type="OrthoDB" id="9807519at2"/>
<dbReference type="Pfam" id="PF10633">
    <property type="entry name" value="NPCBM_assoc"/>
    <property type="match status" value="1"/>
</dbReference>
<dbReference type="InterPro" id="IPR019563">
    <property type="entry name" value="GH97_catalytic"/>
</dbReference>
<dbReference type="Gene3D" id="3.20.20.70">
    <property type="entry name" value="Aldolase class I"/>
    <property type="match status" value="1"/>
</dbReference>
<dbReference type="InterPro" id="IPR013783">
    <property type="entry name" value="Ig-like_fold"/>
</dbReference>
<dbReference type="PANTHER" id="PTHR35803:SF2">
    <property type="entry name" value="RETAINING ALPHA-GALACTOSIDASE"/>
    <property type="match status" value="1"/>
</dbReference>
<dbReference type="InterPro" id="IPR013785">
    <property type="entry name" value="Aldolase_TIM"/>
</dbReference>
<dbReference type="Gene3D" id="2.60.40.1180">
    <property type="entry name" value="Golgi alpha-mannosidase II"/>
    <property type="match status" value="1"/>
</dbReference>
<organism evidence="5 6">
    <name type="scientific">Rarobacter faecitabidus</name>
    <dbReference type="NCBI Taxonomy" id="13243"/>
    <lineage>
        <taxon>Bacteria</taxon>
        <taxon>Bacillati</taxon>
        <taxon>Actinomycetota</taxon>
        <taxon>Actinomycetes</taxon>
        <taxon>Micrococcales</taxon>
        <taxon>Rarobacteraceae</taxon>
        <taxon>Rarobacter</taxon>
    </lineage>
</organism>
<dbReference type="InterPro" id="IPR014718">
    <property type="entry name" value="GH-type_carb-bd"/>
</dbReference>
<dbReference type="SUPFAM" id="SSF49785">
    <property type="entry name" value="Galactose-binding domain-like"/>
    <property type="match status" value="1"/>
</dbReference>
<feature type="signal peptide" evidence="3">
    <location>
        <begin position="1"/>
        <end position="39"/>
    </location>
</feature>
<dbReference type="Pfam" id="PF14509">
    <property type="entry name" value="GH97_C"/>
    <property type="match status" value="1"/>
</dbReference>
<feature type="domain" description="Glycosyl hydrolase family 98 putative carbohydrate-binding module" evidence="4">
    <location>
        <begin position="746"/>
        <end position="893"/>
    </location>
</feature>
<dbReference type="NCBIfam" id="NF047446">
    <property type="entry name" value="barrel_OmpL47"/>
    <property type="match status" value="1"/>
</dbReference>
<dbReference type="SMART" id="SM00776">
    <property type="entry name" value="NPCBM"/>
    <property type="match status" value="1"/>
</dbReference>
<keyword evidence="3" id="KW-0732">Signal</keyword>
<name>A0A542ZAY7_RARFA</name>
<accession>A0A542ZAY7</accession>
<dbReference type="Proteomes" id="UP000315389">
    <property type="component" value="Unassembled WGS sequence"/>
</dbReference>
<dbReference type="InterPro" id="IPR038637">
    <property type="entry name" value="NPCBM_sf"/>
</dbReference>
<dbReference type="GO" id="GO:0016798">
    <property type="term" value="F:hydrolase activity, acting on glycosyl bonds"/>
    <property type="evidence" value="ECO:0007669"/>
    <property type="project" value="UniProtKB-KW"/>
</dbReference>
<gene>
    <name evidence="5" type="ORF">FB461_2144</name>
</gene>
<dbReference type="Gene3D" id="2.60.120.1060">
    <property type="entry name" value="NPCBM/NEW2 domain"/>
    <property type="match status" value="1"/>
</dbReference>
<dbReference type="InterPro" id="IPR058094">
    <property type="entry name" value="Ig-like_OmpL47-like"/>
</dbReference>
<dbReference type="InterPro" id="IPR029486">
    <property type="entry name" value="GH97_N"/>
</dbReference>
<evidence type="ECO:0000313" key="6">
    <source>
        <dbReference type="Proteomes" id="UP000315389"/>
    </source>
</evidence>
<dbReference type="InterPro" id="IPR013780">
    <property type="entry name" value="Glyco_hydro_b"/>
</dbReference>
<dbReference type="Gene3D" id="2.60.40.10">
    <property type="entry name" value="Immunoglobulins"/>
    <property type="match status" value="1"/>
</dbReference>
<keyword evidence="1" id="KW-0378">Hydrolase</keyword>
<evidence type="ECO:0000256" key="2">
    <source>
        <dbReference type="ARBA" id="ARBA00023295"/>
    </source>
</evidence>
<evidence type="ECO:0000313" key="5">
    <source>
        <dbReference type="EMBL" id="TQL57410.1"/>
    </source>
</evidence>
<dbReference type="Pfam" id="PF08305">
    <property type="entry name" value="NPCBM"/>
    <property type="match status" value="1"/>
</dbReference>
<dbReference type="GO" id="GO:0030246">
    <property type="term" value="F:carbohydrate binding"/>
    <property type="evidence" value="ECO:0007669"/>
    <property type="project" value="InterPro"/>
</dbReference>
<dbReference type="SUPFAM" id="SSF51445">
    <property type="entry name" value="(Trans)glycosidases"/>
    <property type="match status" value="1"/>
</dbReference>
<protein>
    <submittedName>
        <fullName evidence="5">Alpha-galactosidase-like protein</fullName>
    </submittedName>
</protein>
<keyword evidence="2" id="KW-0326">Glycosidase</keyword>
<feature type="chain" id="PRO_5021916788" evidence="3">
    <location>
        <begin position="40"/>
        <end position="1267"/>
    </location>
</feature>
<evidence type="ECO:0000259" key="4">
    <source>
        <dbReference type="SMART" id="SM00776"/>
    </source>
</evidence>
<proteinExistence type="predicted"/>
<reference evidence="5 6" key="1">
    <citation type="submission" date="2019-06" db="EMBL/GenBank/DDBJ databases">
        <title>Sequencing the genomes of 1000 actinobacteria strains.</title>
        <authorList>
            <person name="Klenk H.-P."/>
        </authorList>
    </citation>
    <scope>NUCLEOTIDE SEQUENCE [LARGE SCALE GENOMIC DNA]</scope>
    <source>
        <strain evidence="5 6">DSM 4813</strain>
    </source>
</reference>
<dbReference type="InterPro" id="IPR029483">
    <property type="entry name" value="GH97_C"/>
</dbReference>
<dbReference type="GO" id="GO:0005975">
    <property type="term" value="P:carbohydrate metabolic process"/>
    <property type="evidence" value="ECO:0007669"/>
    <property type="project" value="UniProtKB-ARBA"/>
</dbReference>
<dbReference type="AlphaFoldDB" id="A0A542ZAY7"/>
<dbReference type="InterPro" id="IPR018905">
    <property type="entry name" value="A-galactase_NEW3"/>
</dbReference>
<dbReference type="RefSeq" id="WP_142121889.1">
    <property type="nucleotide sequence ID" value="NZ_BAAASV010000002.1"/>
</dbReference>
<evidence type="ECO:0000256" key="1">
    <source>
        <dbReference type="ARBA" id="ARBA00022801"/>
    </source>
</evidence>
<comment type="caution">
    <text evidence="5">The sequence shown here is derived from an EMBL/GenBank/DDBJ whole genome shotgun (WGS) entry which is preliminary data.</text>
</comment>
<dbReference type="PANTHER" id="PTHR35803">
    <property type="entry name" value="GLUCAN 1,4-ALPHA-GLUCOSIDASE SUSB-RELATED"/>
    <property type="match status" value="1"/>
</dbReference>
<dbReference type="InterPro" id="IPR017853">
    <property type="entry name" value="GH"/>
</dbReference>
<keyword evidence="6" id="KW-1185">Reference proteome</keyword>
<dbReference type="InterPro" id="IPR052720">
    <property type="entry name" value="Glycosyl_hydrolase_97"/>
</dbReference>
<sequence>MLREYRPRTSAVRRRLPRLAAVAVAATIALPLLPTVANAAETEWTVRSPDNSVSADISLASGSLTLEVRKGSSSVLTVTKLGVVTSAANLSQGISITSTSTNSITESYSMLAGKQHHRSAVHNELVLNATANGHNFVTRVRASDDGIAYSYDLPASLGASYTVTSEPARFQLNPTAPAWLQSFAPWYENEHQVTTVGGAGTGTFGYPATFRPTSDTYVLLSDSGVSGKYIGAHLTHSSGASDFGLEFYQNAAVNASGALSTPWRVAIVGTAADLVSSTLIDDLAPDQRVEDTSWIKTGVSAWAWNTNRDGAAMSSLAVQKRFVDMAYKHGWTQYVIDEGWQESWVPELIQYANARGVEINVWFHSNRLWTKDQRIEWFSKLKQWGANGIKVDFMESDSQATFQWYDDILKETAEYHLTVNFHGSTIPRGWQRTWPQIMSYEGVRGEENGRSAVRDTILPFTRNVVGSMDFTPTVFSNNTNTSKAHEVGEAIVFESGVQHLADDTSSYANEPIATKFLEQLEVSWDETRLVQGTPGTDAVLARRNGDRWFIGGVWAASPNSTRTVPLDFLGAGNWIVDLVTDSGSSLAAQTLTATSASSLSVNSINNGGFAALACPETPGRTSCLSAPGPIVPASMLTTASKTEVAPGEIVTVSSTFTAGPGGPVTNVKVSPNTPANWTLISGNKQSVVSLASGESINSTWRFRVGNSSNKETVNLGIAGEYTSPSGRIATAIGLSPIVVAPTIKPPQGTAYISDLPFTFTKTGYGSVMRDKDMNGNPINIGPDPTTYEKGITVHAIGEVRVYLGGACTTFSTTVGLEPGGSTASEGSVTFEIKGDGVSLATAGSNASPFRENTPGQAITISVAGVQELSLNVADGGNYINNDHGAFGNAVLHCQPGPAPDTTAPTVELSTAPAAPGPSGWFTSPVVATVTATDDGDEAPFVSIKVGNNGWDEYSAPVTINDGVHAVAAEAVDIAGNATTLPDRTIKVDTVAPVVTVAPDDSAGTLTIAATDETSGIASIEYKVGNGSWQQYTQTTVVPRGVIVRTRATDNAGNVALGDVIALSGGSGGGGDNGTSGTSTAAIVAPGSGVYGVAQSIAVRVSSNSASPSGTVRATLGGKVIAVAQLKSGRATVKLPSSLAVGRHQIAVSFVGTAALRQSSDVVAVAVAKAKVTSIKVSGKKYTRGKAPRVTVTVGKLTNGTYATGKLRVTVGKKTVRTVTLTAKKRGKVNVKLPVAKKRSIKVRVQFVASNTRQVTGVKSKTLKLKAR</sequence>
<evidence type="ECO:0000256" key="3">
    <source>
        <dbReference type="SAM" id="SignalP"/>
    </source>
</evidence>
<dbReference type="InterPro" id="IPR013222">
    <property type="entry name" value="Glyco_hyd_98_carb-bd"/>
</dbReference>
<dbReference type="EMBL" id="VFOS01000004">
    <property type="protein sequence ID" value="TQL57410.1"/>
    <property type="molecule type" value="Genomic_DNA"/>
</dbReference>
<dbReference type="Pfam" id="PF14508">
    <property type="entry name" value="GH97_N"/>
    <property type="match status" value="1"/>
</dbReference>
<dbReference type="Gene3D" id="2.70.98.10">
    <property type="match status" value="1"/>
</dbReference>
<dbReference type="Pfam" id="PF10566">
    <property type="entry name" value="Glyco_hydro_97"/>
    <property type="match status" value="1"/>
</dbReference>
<dbReference type="InterPro" id="IPR008979">
    <property type="entry name" value="Galactose-bd-like_sf"/>
</dbReference>